<dbReference type="InterPro" id="IPR016032">
    <property type="entry name" value="Sig_transdc_resp-reg_C-effctor"/>
</dbReference>
<dbReference type="PANTHER" id="PTHR35807">
    <property type="entry name" value="TRANSCRIPTIONAL REGULATOR REDD-RELATED"/>
    <property type="match status" value="1"/>
</dbReference>
<dbReference type="GO" id="GO:0003677">
    <property type="term" value="F:DNA binding"/>
    <property type="evidence" value="ECO:0007669"/>
    <property type="project" value="UniProtKB-UniRule"/>
</dbReference>
<dbReference type="SUPFAM" id="SSF52540">
    <property type="entry name" value="P-loop containing nucleoside triphosphate hydrolases"/>
    <property type="match status" value="1"/>
</dbReference>
<dbReference type="Pfam" id="PF03704">
    <property type="entry name" value="BTAD"/>
    <property type="match status" value="1"/>
</dbReference>
<name>A0A4R2J3L9_9PSEU</name>
<dbReference type="PRINTS" id="PR00364">
    <property type="entry name" value="DISEASERSIST"/>
</dbReference>
<keyword evidence="4" id="KW-0804">Transcription</keyword>
<gene>
    <name evidence="7" type="ORF">EV192_112346</name>
</gene>
<dbReference type="Gene3D" id="1.25.40.10">
    <property type="entry name" value="Tetratricopeptide repeat domain"/>
    <property type="match status" value="1"/>
</dbReference>
<dbReference type="PROSITE" id="PS51755">
    <property type="entry name" value="OMPR_PHOB"/>
    <property type="match status" value="1"/>
</dbReference>
<dbReference type="OrthoDB" id="3697347at2"/>
<evidence type="ECO:0000256" key="4">
    <source>
        <dbReference type="ARBA" id="ARBA00023163"/>
    </source>
</evidence>
<comment type="caution">
    <text evidence="7">The sequence shown here is derived from an EMBL/GenBank/DDBJ whole genome shotgun (WGS) entry which is preliminary data.</text>
</comment>
<evidence type="ECO:0000256" key="2">
    <source>
        <dbReference type="ARBA" id="ARBA00023015"/>
    </source>
</evidence>
<dbReference type="PANTHER" id="PTHR35807:SF1">
    <property type="entry name" value="TRANSCRIPTIONAL REGULATOR REDD"/>
    <property type="match status" value="1"/>
</dbReference>
<organism evidence="7 8">
    <name type="scientific">Actinocrispum wychmicini</name>
    <dbReference type="NCBI Taxonomy" id="1213861"/>
    <lineage>
        <taxon>Bacteria</taxon>
        <taxon>Bacillati</taxon>
        <taxon>Actinomycetota</taxon>
        <taxon>Actinomycetes</taxon>
        <taxon>Pseudonocardiales</taxon>
        <taxon>Pseudonocardiaceae</taxon>
        <taxon>Actinocrispum</taxon>
    </lineage>
</organism>
<dbReference type="Proteomes" id="UP000295680">
    <property type="component" value="Unassembled WGS sequence"/>
</dbReference>
<feature type="DNA-binding region" description="OmpR/PhoB-type" evidence="5">
    <location>
        <begin position="1"/>
        <end position="94"/>
    </location>
</feature>
<reference evidence="7 8" key="1">
    <citation type="submission" date="2019-03" db="EMBL/GenBank/DDBJ databases">
        <title>Genomic Encyclopedia of Type Strains, Phase IV (KMG-IV): sequencing the most valuable type-strain genomes for metagenomic binning, comparative biology and taxonomic classification.</title>
        <authorList>
            <person name="Goeker M."/>
        </authorList>
    </citation>
    <scope>NUCLEOTIDE SEQUENCE [LARGE SCALE GENOMIC DNA]</scope>
    <source>
        <strain evidence="7 8">DSM 45934</strain>
    </source>
</reference>
<sequence>MTVEFRLLGDFEVMLHGKPVDVGHRRQQGVLVAMVVDANRVVSVDQLLYRVWGDELPHRGRETLYSYVSRLRKALAPATGVSIVWQAGGYVLAVDEMAVDLFRFRRGVAKARTGQDRARVALLDEALALWRDEPLRGWDTAWTDSLRRTVQRERLVAEADRTDVALRLEMHNEELVELPARAAQRPLDERVAGQYMLALFRAGRQAEALRHYRLLRARLAEDVGTEPSEEVRALHQAILANDPMLTGTVSHFGRDQVPRQLPASPWSFTGRARELAQLDQVPAGQVATISGAGGVGKTWLALRWAHQAIDRFPDGQLYVDLHGFDPAAAPVAASVVVRGFLEALGVGPAAMPADPDAQFGFYRSLVSRRRMLIVLDNARDSSQVLPFVPGAGSSRVLATSRRQLTTVAANHSTHAVALDMLTRAEAEDMLVRRLGPDRLAGAPGAVAELLDHCAGLPLALGVVATRAGARPDLPLASFAEDLSDTATRLDAFDNGELNGTLRAVLSCSYDALPAVEAETLGLIGVAPGPDISLCAAAHLIDLPESRTRIVLRRLSEASLVHQHKPNRYRLHDLVRLCVAERVKNSVPGLRRLVAYYADAAELQLDPPLAAALDWFDTEHSCLLAARELAVCQGWHEYVWRLACSLATFHRRRGHREVDVDSPHRI</sequence>
<dbReference type="RefSeq" id="WP_132124514.1">
    <property type="nucleotide sequence ID" value="NZ_SLWS01000012.1"/>
</dbReference>
<dbReference type="Pfam" id="PF00486">
    <property type="entry name" value="Trans_reg_C"/>
    <property type="match status" value="1"/>
</dbReference>
<evidence type="ECO:0000256" key="5">
    <source>
        <dbReference type="PROSITE-ProRule" id="PRU01091"/>
    </source>
</evidence>
<dbReference type="InterPro" id="IPR051677">
    <property type="entry name" value="AfsR-DnrI-RedD_regulator"/>
</dbReference>
<protein>
    <submittedName>
        <fullName evidence="7">DNA-binding SARP family transcriptional activator</fullName>
    </submittedName>
</protein>
<dbReference type="InterPro" id="IPR027417">
    <property type="entry name" value="P-loop_NTPase"/>
</dbReference>
<evidence type="ECO:0000313" key="8">
    <source>
        <dbReference type="Proteomes" id="UP000295680"/>
    </source>
</evidence>
<dbReference type="InterPro" id="IPR036388">
    <property type="entry name" value="WH-like_DNA-bd_sf"/>
</dbReference>
<dbReference type="SMART" id="SM01043">
    <property type="entry name" value="BTAD"/>
    <property type="match status" value="1"/>
</dbReference>
<dbReference type="SUPFAM" id="SSF48452">
    <property type="entry name" value="TPR-like"/>
    <property type="match status" value="1"/>
</dbReference>
<keyword evidence="3 5" id="KW-0238">DNA-binding</keyword>
<dbReference type="InterPro" id="IPR011990">
    <property type="entry name" value="TPR-like_helical_dom_sf"/>
</dbReference>
<keyword evidence="2" id="KW-0805">Transcription regulation</keyword>
<dbReference type="SMART" id="SM00862">
    <property type="entry name" value="Trans_reg_C"/>
    <property type="match status" value="1"/>
</dbReference>
<dbReference type="SUPFAM" id="SSF46894">
    <property type="entry name" value="C-terminal effector domain of the bipartite response regulators"/>
    <property type="match status" value="1"/>
</dbReference>
<dbReference type="AlphaFoldDB" id="A0A4R2J3L9"/>
<dbReference type="GO" id="GO:0006355">
    <property type="term" value="P:regulation of DNA-templated transcription"/>
    <property type="evidence" value="ECO:0007669"/>
    <property type="project" value="InterPro"/>
</dbReference>
<dbReference type="EMBL" id="SLWS01000012">
    <property type="protein sequence ID" value="TCO52614.1"/>
    <property type="molecule type" value="Genomic_DNA"/>
</dbReference>
<accession>A0A4R2J3L9</accession>
<dbReference type="GO" id="GO:0000160">
    <property type="term" value="P:phosphorelay signal transduction system"/>
    <property type="evidence" value="ECO:0007669"/>
    <property type="project" value="InterPro"/>
</dbReference>
<dbReference type="CDD" id="cd15831">
    <property type="entry name" value="BTAD"/>
    <property type="match status" value="1"/>
</dbReference>
<comment type="similarity">
    <text evidence="1">Belongs to the AfsR/DnrI/RedD regulatory family.</text>
</comment>
<dbReference type="GO" id="GO:0043531">
    <property type="term" value="F:ADP binding"/>
    <property type="evidence" value="ECO:0007669"/>
    <property type="project" value="InterPro"/>
</dbReference>
<dbReference type="InterPro" id="IPR001867">
    <property type="entry name" value="OmpR/PhoB-type_DNA-bd"/>
</dbReference>
<evidence type="ECO:0000313" key="7">
    <source>
        <dbReference type="EMBL" id="TCO52614.1"/>
    </source>
</evidence>
<dbReference type="InterPro" id="IPR005158">
    <property type="entry name" value="BTAD"/>
</dbReference>
<evidence type="ECO:0000256" key="1">
    <source>
        <dbReference type="ARBA" id="ARBA00005820"/>
    </source>
</evidence>
<evidence type="ECO:0000256" key="3">
    <source>
        <dbReference type="ARBA" id="ARBA00023125"/>
    </source>
</evidence>
<dbReference type="Gene3D" id="1.10.10.10">
    <property type="entry name" value="Winged helix-like DNA-binding domain superfamily/Winged helix DNA-binding domain"/>
    <property type="match status" value="1"/>
</dbReference>
<evidence type="ECO:0000259" key="6">
    <source>
        <dbReference type="PROSITE" id="PS51755"/>
    </source>
</evidence>
<dbReference type="Gene3D" id="3.40.50.300">
    <property type="entry name" value="P-loop containing nucleotide triphosphate hydrolases"/>
    <property type="match status" value="1"/>
</dbReference>
<keyword evidence="8" id="KW-1185">Reference proteome</keyword>
<feature type="domain" description="OmpR/PhoB-type" evidence="6">
    <location>
        <begin position="1"/>
        <end position="94"/>
    </location>
</feature>
<proteinExistence type="inferred from homology"/>